<evidence type="ECO:0000256" key="3">
    <source>
        <dbReference type="ARBA" id="ARBA00023125"/>
    </source>
</evidence>
<evidence type="ECO:0000256" key="2">
    <source>
        <dbReference type="ARBA" id="ARBA00023015"/>
    </source>
</evidence>
<keyword evidence="7" id="KW-1185">Reference proteome</keyword>
<evidence type="ECO:0000256" key="1">
    <source>
        <dbReference type="ARBA" id="ARBA00022491"/>
    </source>
</evidence>
<dbReference type="EMBL" id="JBHRYC010000101">
    <property type="protein sequence ID" value="MFC3639821.1"/>
    <property type="molecule type" value="Genomic_DNA"/>
</dbReference>
<dbReference type="PANTHER" id="PTHR30204:SF69">
    <property type="entry name" value="MERR-FAMILY TRANSCRIPTIONAL REGULATOR"/>
    <property type="match status" value="1"/>
</dbReference>
<dbReference type="InterPro" id="IPR047057">
    <property type="entry name" value="MerR_fam"/>
</dbReference>
<dbReference type="SUPFAM" id="SSF46955">
    <property type="entry name" value="Putative DNA-binding domain"/>
    <property type="match status" value="1"/>
</dbReference>
<dbReference type="PRINTS" id="PR00040">
    <property type="entry name" value="HTHMERR"/>
</dbReference>
<keyword evidence="3" id="KW-0238">DNA-binding</keyword>
<keyword evidence="4" id="KW-0804">Transcription</keyword>
<dbReference type="CDD" id="cd00592">
    <property type="entry name" value="HTH_MerR-like"/>
    <property type="match status" value="1"/>
</dbReference>
<comment type="caution">
    <text evidence="6">The sequence shown here is derived from an EMBL/GenBank/DDBJ whole genome shotgun (WGS) entry which is preliminary data.</text>
</comment>
<protein>
    <submittedName>
        <fullName evidence="6">MerR family transcriptional regulator</fullName>
    </submittedName>
</protein>
<dbReference type="Pfam" id="PF13411">
    <property type="entry name" value="MerR_1"/>
    <property type="match status" value="1"/>
</dbReference>
<dbReference type="Gene3D" id="1.10.1660.10">
    <property type="match status" value="1"/>
</dbReference>
<keyword evidence="2" id="KW-0805">Transcription regulation</keyword>
<accession>A0ABV7UMW4</accession>
<organism evidence="6 7">
    <name type="scientific">Camelimonas fluminis</name>
    <dbReference type="NCBI Taxonomy" id="1576911"/>
    <lineage>
        <taxon>Bacteria</taxon>
        <taxon>Pseudomonadati</taxon>
        <taxon>Pseudomonadota</taxon>
        <taxon>Alphaproteobacteria</taxon>
        <taxon>Hyphomicrobiales</taxon>
        <taxon>Chelatococcaceae</taxon>
        <taxon>Camelimonas</taxon>
    </lineage>
</organism>
<evidence type="ECO:0000256" key="4">
    <source>
        <dbReference type="ARBA" id="ARBA00023163"/>
    </source>
</evidence>
<dbReference type="SMART" id="SM00422">
    <property type="entry name" value="HTH_MERR"/>
    <property type="match status" value="1"/>
</dbReference>
<keyword evidence="1" id="KW-0678">Repressor</keyword>
<dbReference type="Proteomes" id="UP001595704">
    <property type="component" value="Unassembled WGS sequence"/>
</dbReference>
<dbReference type="InterPro" id="IPR009061">
    <property type="entry name" value="DNA-bd_dom_put_sf"/>
</dbReference>
<proteinExistence type="predicted"/>
<feature type="domain" description="HTH merR-type" evidence="5">
    <location>
        <begin position="5"/>
        <end position="74"/>
    </location>
</feature>
<dbReference type="PANTHER" id="PTHR30204">
    <property type="entry name" value="REDOX-CYCLING DRUG-SENSING TRANSCRIPTIONAL ACTIVATOR SOXR"/>
    <property type="match status" value="1"/>
</dbReference>
<evidence type="ECO:0000259" key="5">
    <source>
        <dbReference type="PROSITE" id="PS50937"/>
    </source>
</evidence>
<evidence type="ECO:0000313" key="6">
    <source>
        <dbReference type="EMBL" id="MFC3639821.1"/>
    </source>
</evidence>
<name>A0ABV7UMW4_9HYPH</name>
<reference evidence="7" key="1">
    <citation type="journal article" date="2019" name="Int. J. Syst. Evol. Microbiol.">
        <title>The Global Catalogue of Microorganisms (GCM) 10K type strain sequencing project: providing services to taxonomists for standard genome sequencing and annotation.</title>
        <authorList>
            <consortium name="The Broad Institute Genomics Platform"/>
            <consortium name="The Broad Institute Genome Sequencing Center for Infectious Disease"/>
            <person name="Wu L."/>
            <person name="Ma J."/>
        </authorList>
    </citation>
    <scope>NUCLEOTIDE SEQUENCE [LARGE SCALE GENOMIC DNA]</scope>
    <source>
        <strain evidence="7">KCTC 42282</strain>
    </source>
</reference>
<dbReference type="PROSITE" id="PS50937">
    <property type="entry name" value="HTH_MERR_2"/>
    <property type="match status" value="1"/>
</dbReference>
<evidence type="ECO:0000313" key="7">
    <source>
        <dbReference type="Proteomes" id="UP001595704"/>
    </source>
</evidence>
<gene>
    <name evidence="6" type="ORF">ACFONL_20990</name>
</gene>
<dbReference type="InterPro" id="IPR000551">
    <property type="entry name" value="MerR-type_HTH_dom"/>
</dbReference>
<dbReference type="RefSeq" id="WP_191321335.1">
    <property type="nucleotide sequence ID" value="NZ_BNCG01000065.1"/>
</dbReference>
<sequence>MTDRSYTIGQVSRLTGISARRIRFYADKGLLPPYSRTEAGYRMFMDDDVDRLELITALLETGASLQTINLVLTKQATLAQVLSGQLQNLEHQITAKRRIAATMRIALQSSEPTVRDLKRVATMTDIAHSSRREAAKAFFDKVTEGLELDPTWKPRMIESGSPELPDEPTKEQVEAWIALAKLFDDREFFDAMRWIAEDAAKYPWIAVRDPLDPTVAKHLAIQRRARIAMESGEKPSSTAAQTLADDYIKLLAEMRDLPDDEEFRSRMRQRGQRGRSTNLFFELSRVLRGLPATDAEHKWLRQAQEALLGV</sequence>